<keyword evidence="6 9" id="KW-0133">Cell shape</keyword>
<dbReference type="GO" id="GO:0071972">
    <property type="term" value="F:peptidoglycan L,D-transpeptidase activity"/>
    <property type="evidence" value="ECO:0007669"/>
    <property type="project" value="TreeGrafter"/>
</dbReference>
<organism evidence="11">
    <name type="scientific">uncultured Solirubrobacteraceae bacterium</name>
    <dbReference type="NCBI Taxonomy" id="1162706"/>
    <lineage>
        <taxon>Bacteria</taxon>
        <taxon>Bacillati</taxon>
        <taxon>Actinomycetota</taxon>
        <taxon>Thermoleophilia</taxon>
        <taxon>Solirubrobacterales</taxon>
        <taxon>Solirubrobacteraceae</taxon>
        <taxon>environmental samples</taxon>
    </lineage>
</organism>
<dbReference type="GO" id="GO:0016757">
    <property type="term" value="F:glycosyltransferase activity"/>
    <property type="evidence" value="ECO:0007669"/>
    <property type="project" value="UniProtKB-KW"/>
</dbReference>
<evidence type="ECO:0000313" key="11">
    <source>
        <dbReference type="EMBL" id="CAA9524883.1"/>
    </source>
</evidence>
<dbReference type="PANTHER" id="PTHR30582:SF24">
    <property type="entry name" value="L,D-TRANSPEPTIDASE ERFK_SRFK-RELATED"/>
    <property type="match status" value="1"/>
</dbReference>
<dbReference type="GO" id="GO:0018104">
    <property type="term" value="P:peptidoglycan-protein cross-linking"/>
    <property type="evidence" value="ECO:0007669"/>
    <property type="project" value="TreeGrafter"/>
</dbReference>
<dbReference type="Gene3D" id="2.40.440.10">
    <property type="entry name" value="L,D-transpeptidase catalytic domain-like"/>
    <property type="match status" value="1"/>
</dbReference>
<dbReference type="EMBL" id="CADCVO010000568">
    <property type="protein sequence ID" value="CAA9524883.1"/>
    <property type="molecule type" value="Genomic_DNA"/>
</dbReference>
<evidence type="ECO:0000256" key="4">
    <source>
        <dbReference type="ARBA" id="ARBA00022679"/>
    </source>
</evidence>
<reference evidence="11" key="1">
    <citation type="submission" date="2020-02" db="EMBL/GenBank/DDBJ databases">
        <authorList>
            <person name="Meier V. D."/>
        </authorList>
    </citation>
    <scope>NUCLEOTIDE SEQUENCE</scope>
    <source>
        <strain evidence="11">AVDCRST_MAG13</strain>
    </source>
</reference>
<evidence type="ECO:0000256" key="7">
    <source>
        <dbReference type="ARBA" id="ARBA00022984"/>
    </source>
</evidence>
<sequence length="47" mass="5103">GGFVGIHGTDRPDLIPGRVSHGCIRMRNPDILRLGRLMPVGTPVVIR</sequence>
<keyword evidence="4" id="KW-0808">Transferase</keyword>
<accession>A0A6J4TKP5</accession>
<dbReference type="InterPro" id="IPR038063">
    <property type="entry name" value="Transpep_catalytic_dom"/>
</dbReference>
<feature type="non-terminal residue" evidence="11">
    <location>
        <position position="1"/>
    </location>
</feature>
<evidence type="ECO:0000256" key="5">
    <source>
        <dbReference type="ARBA" id="ARBA00022801"/>
    </source>
</evidence>
<dbReference type="GO" id="GO:0008360">
    <property type="term" value="P:regulation of cell shape"/>
    <property type="evidence" value="ECO:0007669"/>
    <property type="project" value="UniProtKB-UniRule"/>
</dbReference>
<evidence type="ECO:0000256" key="3">
    <source>
        <dbReference type="ARBA" id="ARBA00022676"/>
    </source>
</evidence>
<feature type="domain" description="L,D-TPase catalytic" evidence="10">
    <location>
        <begin position="1"/>
        <end position="47"/>
    </location>
</feature>
<dbReference type="UniPathway" id="UPA00219"/>
<evidence type="ECO:0000259" key="10">
    <source>
        <dbReference type="PROSITE" id="PS52029"/>
    </source>
</evidence>
<dbReference type="PANTHER" id="PTHR30582">
    <property type="entry name" value="L,D-TRANSPEPTIDASE"/>
    <property type="match status" value="1"/>
</dbReference>
<dbReference type="AlphaFoldDB" id="A0A6J4TKP5"/>
<protein>
    <submittedName>
        <fullName evidence="11">Protein erfK/srfK</fullName>
    </submittedName>
</protein>
<comment type="pathway">
    <text evidence="1 9">Cell wall biogenesis; peptidoglycan biosynthesis.</text>
</comment>
<keyword evidence="3" id="KW-0328">Glycosyltransferase</keyword>
<dbReference type="GO" id="GO:0071555">
    <property type="term" value="P:cell wall organization"/>
    <property type="evidence" value="ECO:0007669"/>
    <property type="project" value="UniProtKB-UniRule"/>
</dbReference>
<feature type="active site" description="Proton donor/acceptor" evidence="9">
    <location>
        <position position="7"/>
    </location>
</feature>
<evidence type="ECO:0000256" key="8">
    <source>
        <dbReference type="ARBA" id="ARBA00023316"/>
    </source>
</evidence>
<keyword evidence="5" id="KW-0378">Hydrolase</keyword>
<dbReference type="InterPro" id="IPR005490">
    <property type="entry name" value="LD_TPept_cat_dom"/>
</dbReference>
<evidence type="ECO:0000256" key="2">
    <source>
        <dbReference type="ARBA" id="ARBA00005992"/>
    </source>
</evidence>
<keyword evidence="7 9" id="KW-0573">Peptidoglycan synthesis</keyword>
<evidence type="ECO:0000256" key="1">
    <source>
        <dbReference type="ARBA" id="ARBA00004752"/>
    </source>
</evidence>
<dbReference type="SUPFAM" id="SSF141523">
    <property type="entry name" value="L,D-transpeptidase catalytic domain-like"/>
    <property type="match status" value="1"/>
</dbReference>
<name>A0A6J4TKP5_9ACTN</name>
<feature type="active site" description="Nucleophile" evidence="9">
    <location>
        <position position="23"/>
    </location>
</feature>
<dbReference type="PROSITE" id="PS52029">
    <property type="entry name" value="LD_TPASE"/>
    <property type="match status" value="1"/>
</dbReference>
<dbReference type="CDD" id="cd16913">
    <property type="entry name" value="YkuD_like"/>
    <property type="match status" value="1"/>
</dbReference>
<keyword evidence="8 9" id="KW-0961">Cell wall biogenesis/degradation</keyword>
<proteinExistence type="inferred from homology"/>
<dbReference type="InterPro" id="IPR050979">
    <property type="entry name" value="LD-transpeptidase"/>
</dbReference>
<dbReference type="GO" id="GO:0005576">
    <property type="term" value="C:extracellular region"/>
    <property type="evidence" value="ECO:0007669"/>
    <property type="project" value="TreeGrafter"/>
</dbReference>
<gene>
    <name evidence="11" type="ORF">AVDCRST_MAG13-3647</name>
</gene>
<dbReference type="Pfam" id="PF03734">
    <property type="entry name" value="YkuD"/>
    <property type="match status" value="1"/>
</dbReference>
<comment type="similarity">
    <text evidence="2">Belongs to the YkuD family.</text>
</comment>
<evidence type="ECO:0000256" key="6">
    <source>
        <dbReference type="ARBA" id="ARBA00022960"/>
    </source>
</evidence>
<evidence type="ECO:0000256" key="9">
    <source>
        <dbReference type="PROSITE-ProRule" id="PRU01373"/>
    </source>
</evidence>